<dbReference type="Proteomes" id="UP000252139">
    <property type="component" value="Unassembled WGS sequence"/>
</dbReference>
<protein>
    <recommendedName>
        <fullName evidence="2">RING-type E3 ubiquitin transferase</fullName>
        <ecNumber evidence="2">2.3.2.27</ecNumber>
    </recommendedName>
</protein>
<dbReference type="InterPro" id="IPR013083">
    <property type="entry name" value="Znf_RING/FYVE/PHD"/>
</dbReference>
<evidence type="ECO:0000256" key="3">
    <source>
        <dbReference type="ARBA" id="ARBA00022679"/>
    </source>
</evidence>
<evidence type="ECO:0000256" key="6">
    <source>
        <dbReference type="ARBA" id="ARBA00022786"/>
    </source>
</evidence>
<keyword evidence="4" id="KW-0479">Metal-binding</keyword>
<reference evidence="10 11" key="1">
    <citation type="journal article" date="2018" name="G3 (Bethesda)">
        <title>Phylogenetic and Phylogenomic Definition of Rhizopus Species.</title>
        <authorList>
            <person name="Gryganskyi A.P."/>
            <person name="Golan J."/>
            <person name="Dolatabadi S."/>
            <person name="Mondo S."/>
            <person name="Robb S."/>
            <person name="Idnurm A."/>
            <person name="Muszewska A."/>
            <person name="Steczkiewicz K."/>
            <person name="Masonjones S."/>
            <person name="Liao H.L."/>
            <person name="Gajdeczka M.T."/>
            <person name="Anike F."/>
            <person name="Vuek A."/>
            <person name="Anishchenko I.M."/>
            <person name="Voigt K."/>
            <person name="de Hoog G.S."/>
            <person name="Smith M.E."/>
            <person name="Heitman J."/>
            <person name="Vilgalys R."/>
            <person name="Stajich J.E."/>
        </authorList>
    </citation>
    <scope>NUCLEOTIDE SEQUENCE [LARGE SCALE GENOMIC DNA]</scope>
    <source>
        <strain evidence="10 11">CBS 357.93</strain>
    </source>
</reference>
<evidence type="ECO:0000256" key="7">
    <source>
        <dbReference type="ARBA" id="ARBA00022833"/>
    </source>
</evidence>
<keyword evidence="5 8" id="KW-0863">Zinc-finger</keyword>
<feature type="domain" description="RING-type" evidence="9">
    <location>
        <begin position="81"/>
        <end position="122"/>
    </location>
</feature>
<dbReference type="EC" id="2.3.2.27" evidence="2"/>
<name>A0A367JS05_RHIAZ</name>
<dbReference type="OrthoDB" id="8062037at2759"/>
<dbReference type="GO" id="GO:0008270">
    <property type="term" value="F:zinc ion binding"/>
    <property type="evidence" value="ECO:0007669"/>
    <property type="project" value="UniProtKB-KW"/>
</dbReference>
<evidence type="ECO:0000259" key="9">
    <source>
        <dbReference type="PROSITE" id="PS50089"/>
    </source>
</evidence>
<evidence type="ECO:0000256" key="8">
    <source>
        <dbReference type="PROSITE-ProRule" id="PRU00175"/>
    </source>
</evidence>
<gene>
    <name evidence="10" type="ORF">CU097_011134</name>
</gene>
<dbReference type="PANTHER" id="PTHR22937">
    <property type="entry name" value="E3 UBIQUITIN-PROTEIN LIGASE RNF165"/>
    <property type="match status" value="1"/>
</dbReference>
<comment type="caution">
    <text evidence="10">The sequence shown here is derived from an EMBL/GenBank/DDBJ whole genome shotgun (WGS) entry which is preliminary data.</text>
</comment>
<dbReference type="GO" id="GO:0061630">
    <property type="term" value="F:ubiquitin protein ligase activity"/>
    <property type="evidence" value="ECO:0007669"/>
    <property type="project" value="UniProtKB-EC"/>
</dbReference>
<dbReference type="Gene3D" id="3.30.40.10">
    <property type="entry name" value="Zinc/RING finger domain, C3HC4 (zinc finger)"/>
    <property type="match status" value="1"/>
</dbReference>
<evidence type="ECO:0000256" key="2">
    <source>
        <dbReference type="ARBA" id="ARBA00012483"/>
    </source>
</evidence>
<evidence type="ECO:0000256" key="1">
    <source>
        <dbReference type="ARBA" id="ARBA00000900"/>
    </source>
</evidence>
<dbReference type="AlphaFoldDB" id="A0A367JS05"/>
<sequence>MNFCVPQLLNVLQKLRNESYSMIRRQREIAHEVSTIRINNQHAKDTALDCKKKQAAYDNRLLEKEAKEEYLSVTLESDTLCCICLSDYEENDMLGRLWCMHYFHKICINRWLMLDERCPLCKQDFRKR</sequence>
<keyword evidence="6" id="KW-0833">Ubl conjugation pathway</keyword>
<proteinExistence type="predicted"/>
<evidence type="ECO:0000313" key="11">
    <source>
        <dbReference type="Proteomes" id="UP000252139"/>
    </source>
</evidence>
<dbReference type="SMART" id="SM00184">
    <property type="entry name" value="RING"/>
    <property type="match status" value="1"/>
</dbReference>
<organism evidence="10 11">
    <name type="scientific">Rhizopus azygosporus</name>
    <name type="common">Rhizopus microsporus var. azygosporus</name>
    <dbReference type="NCBI Taxonomy" id="86630"/>
    <lineage>
        <taxon>Eukaryota</taxon>
        <taxon>Fungi</taxon>
        <taxon>Fungi incertae sedis</taxon>
        <taxon>Mucoromycota</taxon>
        <taxon>Mucoromycotina</taxon>
        <taxon>Mucoromycetes</taxon>
        <taxon>Mucorales</taxon>
        <taxon>Mucorineae</taxon>
        <taxon>Rhizopodaceae</taxon>
        <taxon>Rhizopus</taxon>
    </lineage>
</organism>
<dbReference type="Pfam" id="PF13639">
    <property type="entry name" value="zf-RING_2"/>
    <property type="match status" value="1"/>
</dbReference>
<evidence type="ECO:0000256" key="4">
    <source>
        <dbReference type="ARBA" id="ARBA00022723"/>
    </source>
</evidence>
<dbReference type="PROSITE" id="PS50089">
    <property type="entry name" value="ZF_RING_2"/>
    <property type="match status" value="1"/>
</dbReference>
<evidence type="ECO:0000313" key="10">
    <source>
        <dbReference type="EMBL" id="RCH92481.1"/>
    </source>
</evidence>
<dbReference type="PANTHER" id="PTHR22937:SF65">
    <property type="entry name" value="E3 UBIQUITIN-PROTEIN LIGASE ARK2C"/>
    <property type="match status" value="1"/>
</dbReference>
<keyword evidence="3" id="KW-0808">Transferase</keyword>
<accession>A0A367JS05</accession>
<comment type="catalytic activity">
    <reaction evidence="1">
        <text>S-ubiquitinyl-[E2 ubiquitin-conjugating enzyme]-L-cysteine + [acceptor protein]-L-lysine = [E2 ubiquitin-conjugating enzyme]-L-cysteine + N(6)-ubiquitinyl-[acceptor protein]-L-lysine.</text>
        <dbReference type="EC" id="2.3.2.27"/>
    </reaction>
</comment>
<dbReference type="SUPFAM" id="SSF57850">
    <property type="entry name" value="RING/U-box"/>
    <property type="match status" value="1"/>
</dbReference>
<dbReference type="EMBL" id="PJQL01000822">
    <property type="protein sequence ID" value="RCH92481.1"/>
    <property type="molecule type" value="Genomic_DNA"/>
</dbReference>
<dbReference type="InterPro" id="IPR001841">
    <property type="entry name" value="Znf_RING"/>
</dbReference>
<dbReference type="STRING" id="86630.A0A367JS05"/>
<keyword evidence="7" id="KW-0862">Zinc</keyword>
<evidence type="ECO:0000256" key="5">
    <source>
        <dbReference type="ARBA" id="ARBA00022771"/>
    </source>
</evidence>
<dbReference type="InterPro" id="IPR045191">
    <property type="entry name" value="MBR1/2-like"/>
</dbReference>
<keyword evidence="11" id="KW-1185">Reference proteome</keyword>